<dbReference type="AlphaFoldDB" id="A0A0P8A0F4"/>
<dbReference type="eggNOG" id="ENOG5033BDM">
    <property type="taxonomic scope" value="Bacteria"/>
</dbReference>
<dbReference type="Proteomes" id="UP000050421">
    <property type="component" value="Unassembled WGS sequence"/>
</dbReference>
<evidence type="ECO:0000313" key="2">
    <source>
        <dbReference type="EMBL" id="KPQ08613.1"/>
    </source>
</evidence>
<sequence>MLNISEITQTIKKLVETRINLIKQDIQEEILTLTSRIFLLVVIGGLMLLVLLFLSLALAFFLSSYLESPFSGFLIVGLLFLLMILILYKVRDSKSFKQNIQNGLKNFIGSATKKLNSDEE</sequence>
<dbReference type="EMBL" id="LJXT01000164">
    <property type="protein sequence ID" value="KPQ08613.1"/>
    <property type="molecule type" value="Genomic_DNA"/>
</dbReference>
<keyword evidence="1" id="KW-0812">Transmembrane</keyword>
<evidence type="ECO:0008006" key="4">
    <source>
        <dbReference type="Google" id="ProtNLM"/>
    </source>
</evidence>
<evidence type="ECO:0000313" key="3">
    <source>
        <dbReference type="Proteomes" id="UP000050421"/>
    </source>
</evidence>
<evidence type="ECO:0000256" key="1">
    <source>
        <dbReference type="SAM" id="Phobius"/>
    </source>
</evidence>
<accession>A0A0P8A0F4</accession>
<dbReference type="OrthoDB" id="826897at2"/>
<dbReference type="STRING" id="1305737.GCA_000526355_03056"/>
<name>A0A0P8A0F4_9BACT</name>
<feature type="transmembrane region" description="Helical" evidence="1">
    <location>
        <begin position="37"/>
        <end position="62"/>
    </location>
</feature>
<keyword evidence="1" id="KW-1133">Transmembrane helix</keyword>
<keyword evidence="1" id="KW-0472">Membrane</keyword>
<comment type="caution">
    <text evidence="2">The sequence shown here is derived from an EMBL/GenBank/DDBJ whole genome shotgun (WGS) entry which is preliminary data.</text>
</comment>
<proteinExistence type="predicted"/>
<dbReference type="PATRIC" id="fig|1305737.6.peg.672"/>
<dbReference type="Pfam" id="PF07332">
    <property type="entry name" value="Phage_holin_3_6"/>
    <property type="match status" value="1"/>
</dbReference>
<gene>
    <name evidence="2" type="ORF">HLUCCX10_17235</name>
</gene>
<feature type="transmembrane region" description="Helical" evidence="1">
    <location>
        <begin position="68"/>
        <end position="88"/>
    </location>
</feature>
<organism evidence="2 3">
    <name type="scientific">Algoriphagus marincola HL-49</name>
    <dbReference type="NCBI Taxonomy" id="1305737"/>
    <lineage>
        <taxon>Bacteria</taxon>
        <taxon>Pseudomonadati</taxon>
        <taxon>Bacteroidota</taxon>
        <taxon>Cytophagia</taxon>
        <taxon>Cytophagales</taxon>
        <taxon>Cyclobacteriaceae</taxon>
        <taxon>Algoriphagus</taxon>
    </lineage>
</organism>
<dbReference type="InterPro" id="IPR009937">
    <property type="entry name" value="Phage_holin_3_6"/>
</dbReference>
<reference evidence="2 3" key="1">
    <citation type="submission" date="2015-09" db="EMBL/GenBank/DDBJ databases">
        <title>Identification and resolution of microdiversity through metagenomic sequencing of parallel consortia.</title>
        <authorList>
            <person name="Nelson W.C."/>
            <person name="Romine M.F."/>
            <person name="Lindemann S.R."/>
        </authorList>
    </citation>
    <scope>NUCLEOTIDE SEQUENCE [LARGE SCALE GENOMIC DNA]</scope>
    <source>
        <strain evidence="2">HL-49</strain>
    </source>
</reference>
<protein>
    <recommendedName>
        <fullName evidence="4">Holin-X, holin superfamily III</fullName>
    </recommendedName>
</protein>